<organism evidence="3 4">
    <name type="scientific">Pilimelia columellifera subsp. columellifera</name>
    <dbReference type="NCBI Taxonomy" id="706583"/>
    <lineage>
        <taxon>Bacteria</taxon>
        <taxon>Bacillati</taxon>
        <taxon>Actinomycetota</taxon>
        <taxon>Actinomycetes</taxon>
        <taxon>Micromonosporales</taxon>
        <taxon>Micromonosporaceae</taxon>
        <taxon>Pilimelia</taxon>
    </lineage>
</organism>
<feature type="region of interest" description="Disordered" evidence="1">
    <location>
        <begin position="1"/>
        <end position="41"/>
    </location>
</feature>
<feature type="transmembrane region" description="Helical" evidence="2">
    <location>
        <begin position="438"/>
        <end position="458"/>
    </location>
</feature>
<feature type="compositionally biased region" description="Low complexity" evidence="1">
    <location>
        <begin position="23"/>
        <end position="35"/>
    </location>
</feature>
<dbReference type="RefSeq" id="WP_425565464.1">
    <property type="nucleotide sequence ID" value="NZ_BAAARY010000001.1"/>
</dbReference>
<reference evidence="3 4" key="1">
    <citation type="journal article" date="2019" name="Int. J. Syst. Evol. Microbiol.">
        <title>The Global Catalogue of Microorganisms (GCM) 10K type strain sequencing project: providing services to taxonomists for standard genome sequencing and annotation.</title>
        <authorList>
            <consortium name="The Broad Institute Genomics Platform"/>
            <consortium name="The Broad Institute Genome Sequencing Center for Infectious Disease"/>
            <person name="Wu L."/>
            <person name="Ma J."/>
        </authorList>
    </citation>
    <scope>NUCLEOTIDE SEQUENCE [LARGE SCALE GENOMIC DNA]</scope>
    <source>
        <strain evidence="3 4">JCM 3367</strain>
    </source>
</reference>
<keyword evidence="4" id="KW-1185">Reference proteome</keyword>
<feature type="transmembrane region" description="Helical" evidence="2">
    <location>
        <begin position="287"/>
        <end position="314"/>
    </location>
</feature>
<gene>
    <name evidence="3" type="ORF">GCM10010201_03700</name>
</gene>
<evidence type="ECO:0000313" key="3">
    <source>
        <dbReference type="EMBL" id="GAA2511864.1"/>
    </source>
</evidence>
<evidence type="ECO:0008006" key="5">
    <source>
        <dbReference type="Google" id="ProtNLM"/>
    </source>
</evidence>
<feature type="transmembrane region" description="Helical" evidence="2">
    <location>
        <begin position="368"/>
        <end position="387"/>
    </location>
</feature>
<dbReference type="EMBL" id="BAAARY010000001">
    <property type="protein sequence ID" value="GAA2511864.1"/>
    <property type="molecule type" value="Genomic_DNA"/>
</dbReference>
<dbReference type="Proteomes" id="UP001499978">
    <property type="component" value="Unassembled WGS sequence"/>
</dbReference>
<feature type="transmembrane region" description="Helical" evidence="2">
    <location>
        <begin position="394"/>
        <end position="413"/>
    </location>
</feature>
<accession>A0ABN3N4B2</accession>
<evidence type="ECO:0000256" key="1">
    <source>
        <dbReference type="SAM" id="MobiDB-lite"/>
    </source>
</evidence>
<feature type="transmembrane region" description="Helical" evidence="2">
    <location>
        <begin position="258"/>
        <end position="275"/>
    </location>
</feature>
<sequence length="617" mass="66121">MADDTPDGPPAGPVTPVSGPADPSASDPFARFAPAAPQPPNRLARAGRAAWRVLRHEWTLAALTSLALAALMTWPTLRRPMTTIPEDAIDPSLQAWQMAWSGHALKTDLGSLWHANGFYPEPYSFAFSDTLLGYAPAGLVGDGSVAAVMRYNIMYVLAHALAFLGAYALIRQLGAGRVGAAIAGLACGFAPWRLSQAGHLHVLSSGGIALALAMLARGHGWSLRHGYRPERRRPGWVLAGWLVAAWQLSLGFGIGLGFAYALALIAVVAAVWWTVSRLRRGAAAMPFGWPLLAANLGGGLVFGAVGVLMALPYYEVAELHPYAKRTTGLLDMYSPPLLGFVTAPEHSLIWGPDHAALRERLAWAPEMALLPGFTLYALALTGLFFSVWTLRQRLFLVAAVLGTGALSMGTQFFGGEYGYLLLFEYLPGWEGVRTPGRLMLWTTLLLTVLAAGAVTEILRRAAALRHDPGTAGLHGWLRLATIVPALLVLAEGLNTTPHPTVPTAPAALRQTAGPAMVLPSDFRIDSYVLLWSTAGFPKVVNGNSGFTPNSLGTTRKIMETFPDQLSVEHLRKIGIRSVVVLRDELPGTPWEQIAERPVDQLGVSRTEVDGALVFTVT</sequence>
<feature type="transmembrane region" description="Helical" evidence="2">
    <location>
        <begin position="58"/>
        <end position="77"/>
    </location>
</feature>
<feature type="transmembrane region" description="Helical" evidence="2">
    <location>
        <begin position="153"/>
        <end position="170"/>
    </location>
</feature>
<keyword evidence="2" id="KW-0472">Membrane</keyword>
<protein>
    <recommendedName>
        <fullName evidence="5">4-amino-4-deoxy-L-arabinose transferase</fullName>
    </recommendedName>
</protein>
<evidence type="ECO:0000256" key="2">
    <source>
        <dbReference type="SAM" id="Phobius"/>
    </source>
</evidence>
<name>A0ABN3N4B2_9ACTN</name>
<proteinExistence type="predicted"/>
<feature type="transmembrane region" description="Helical" evidence="2">
    <location>
        <begin position="236"/>
        <end position="252"/>
    </location>
</feature>
<feature type="transmembrane region" description="Helical" evidence="2">
    <location>
        <begin position="198"/>
        <end position="216"/>
    </location>
</feature>
<evidence type="ECO:0000313" key="4">
    <source>
        <dbReference type="Proteomes" id="UP001499978"/>
    </source>
</evidence>
<comment type="caution">
    <text evidence="3">The sequence shown here is derived from an EMBL/GenBank/DDBJ whole genome shotgun (WGS) entry which is preliminary data.</text>
</comment>
<keyword evidence="2" id="KW-1133">Transmembrane helix</keyword>
<keyword evidence="2" id="KW-0812">Transmembrane</keyword>